<evidence type="ECO:0000313" key="2">
    <source>
        <dbReference type="Proteomes" id="UP000199615"/>
    </source>
</evidence>
<sequence>MTSTIDKAVEALEMMPDDMREHAVAYLVEKAEKFRALKAAVDEGIADAEAGRVVPWDPEDYLRRARSET</sequence>
<reference evidence="2" key="1">
    <citation type="submission" date="2016-10" db="EMBL/GenBank/DDBJ databases">
        <authorList>
            <person name="Varghese N."/>
            <person name="Submissions S."/>
        </authorList>
    </citation>
    <scope>NUCLEOTIDE SEQUENCE [LARGE SCALE GENOMIC DNA]</scope>
    <source>
        <strain evidence="2">DSM 123</strain>
    </source>
</reference>
<dbReference type="AlphaFoldDB" id="A0A1H8LHI1"/>
<dbReference type="RefSeq" id="WP_041805490.1">
    <property type="nucleotide sequence ID" value="NZ_FODT01000001.1"/>
</dbReference>
<dbReference type="EMBL" id="FODT01000001">
    <property type="protein sequence ID" value="SEO04585.1"/>
    <property type="molecule type" value="Genomic_DNA"/>
</dbReference>
<dbReference type="Proteomes" id="UP000199615">
    <property type="component" value="Unassembled WGS sequence"/>
</dbReference>
<protein>
    <submittedName>
        <fullName evidence="1">Uncharacterized protein</fullName>
    </submittedName>
</protein>
<proteinExistence type="predicted"/>
<name>A0A1H8LHI1_9BRAD</name>
<organism evidence="1 2">
    <name type="scientific">Rhodopseudomonas pseudopalustris</name>
    <dbReference type="NCBI Taxonomy" id="1513892"/>
    <lineage>
        <taxon>Bacteria</taxon>
        <taxon>Pseudomonadati</taxon>
        <taxon>Pseudomonadota</taxon>
        <taxon>Alphaproteobacteria</taxon>
        <taxon>Hyphomicrobiales</taxon>
        <taxon>Nitrobacteraceae</taxon>
        <taxon>Rhodopseudomonas</taxon>
    </lineage>
</organism>
<dbReference type="OrthoDB" id="291307at2"/>
<keyword evidence="2" id="KW-1185">Reference proteome</keyword>
<evidence type="ECO:0000313" key="1">
    <source>
        <dbReference type="EMBL" id="SEO04585.1"/>
    </source>
</evidence>
<accession>A0A1H8LHI1</accession>
<gene>
    <name evidence="1" type="ORF">SAMN05444123_10178</name>
</gene>